<reference evidence="1" key="1">
    <citation type="submission" date="2020-01" db="EMBL/GenBank/DDBJ databases">
        <authorList>
            <person name="Mishra B."/>
        </authorList>
    </citation>
    <scope>NUCLEOTIDE SEQUENCE [LARGE SCALE GENOMIC DNA]</scope>
</reference>
<organism evidence="1 2">
    <name type="scientific">Microthlaspi erraticum</name>
    <dbReference type="NCBI Taxonomy" id="1685480"/>
    <lineage>
        <taxon>Eukaryota</taxon>
        <taxon>Viridiplantae</taxon>
        <taxon>Streptophyta</taxon>
        <taxon>Embryophyta</taxon>
        <taxon>Tracheophyta</taxon>
        <taxon>Spermatophyta</taxon>
        <taxon>Magnoliopsida</taxon>
        <taxon>eudicotyledons</taxon>
        <taxon>Gunneridae</taxon>
        <taxon>Pentapetalae</taxon>
        <taxon>rosids</taxon>
        <taxon>malvids</taxon>
        <taxon>Brassicales</taxon>
        <taxon>Brassicaceae</taxon>
        <taxon>Coluteocarpeae</taxon>
        <taxon>Microthlaspi</taxon>
    </lineage>
</organism>
<evidence type="ECO:0000313" key="2">
    <source>
        <dbReference type="Proteomes" id="UP000467841"/>
    </source>
</evidence>
<dbReference type="Proteomes" id="UP000467841">
    <property type="component" value="Unassembled WGS sequence"/>
</dbReference>
<keyword evidence="2" id="KW-1185">Reference proteome</keyword>
<proteinExistence type="predicted"/>
<accession>A0A6D2HG19</accession>
<name>A0A6D2HG19_9BRAS</name>
<comment type="caution">
    <text evidence="1">The sequence shown here is derived from an EMBL/GenBank/DDBJ whole genome shotgun (WGS) entry which is preliminary data.</text>
</comment>
<dbReference type="AlphaFoldDB" id="A0A6D2HG19"/>
<sequence>MAEEISGKENYFMTLKGLLTEVYLLIIRVGSSRVRINSTRYDFRGPNKIVISLSPILTYTFSKFLPVRNAQ</sequence>
<evidence type="ECO:0000313" key="1">
    <source>
        <dbReference type="EMBL" id="CAA7015217.1"/>
    </source>
</evidence>
<gene>
    <name evidence="1" type="ORF">MERR_LOCUS2452</name>
</gene>
<protein>
    <submittedName>
        <fullName evidence="1">Uncharacterized protein</fullName>
    </submittedName>
</protein>
<dbReference type="EMBL" id="CACVBM020000155">
    <property type="protein sequence ID" value="CAA7015217.1"/>
    <property type="molecule type" value="Genomic_DNA"/>
</dbReference>